<dbReference type="STRING" id="1137138.A0A067NFL3"/>
<dbReference type="Proteomes" id="UP000027073">
    <property type="component" value="Unassembled WGS sequence"/>
</dbReference>
<evidence type="ECO:0000313" key="2">
    <source>
        <dbReference type="EMBL" id="KDQ22882.1"/>
    </source>
</evidence>
<dbReference type="HOGENOM" id="CLU_462401_0_0_1"/>
<sequence>MTSYSTFCFLMQIRWGTIAPAASPQPASPSRSAQSTSSRHPNDPSDPTTIVPEKELVDVSALPSSSEYGGWKQFIAESCWFYSQNLPTVSMLVPRAGLVLALLFTFSSVQSVTMGTASDPATPRDPTYFRVQDGSLTAYARGVLMANGIWAAWRILLVLLSWIGLWFLSGHLCGGICGPRYRWEEEEYGYGSEKTFLDEKSAYPYSFHLETPTGLSPYAQTGQASPYARRSYPMPQTPTGNMNMNVPSSPAVPSRISAARDAYAFHDDGFDSAARKRQERGPGLPWKWRELTKLRVAETWDFCFVAVAPLAKKREVIGKERQRADIERGVESGEGGFDGIERVLAAVGFPSSPAPARRGVLRDDLFITPEVEQAQGVSGQAVLVGLEVEDVDKGRRSAKGSVGEEAEKTTSTSQGSSSRKKKALGSPVSPDMENPPPSPTHSLSSPGDDEEKDPQGAADLSKEDIHEVEDEGAHGAESEDVVGLLGQPTAGGLSPKSSFTALRHRGSTTSVEAVRQQVGDKFDFRAIFIWVITPLESRVKFKIESRVDDIRPCTLADPEFVARSWGRFTFLIGIGACHFRRSLQSKFFHG</sequence>
<dbReference type="EMBL" id="KL198014">
    <property type="protein sequence ID" value="KDQ22882.1"/>
    <property type="molecule type" value="Genomic_DNA"/>
</dbReference>
<feature type="region of interest" description="Disordered" evidence="1">
    <location>
        <begin position="21"/>
        <end position="53"/>
    </location>
</feature>
<dbReference type="AlphaFoldDB" id="A0A067NFL3"/>
<feature type="compositionally biased region" description="Low complexity" evidence="1">
    <location>
        <begin position="21"/>
        <end position="39"/>
    </location>
</feature>
<reference evidence="3" key="1">
    <citation type="journal article" date="2014" name="Proc. Natl. Acad. Sci. U.S.A.">
        <title>Extensive sampling of basidiomycete genomes demonstrates inadequacy of the white-rot/brown-rot paradigm for wood decay fungi.</title>
        <authorList>
            <person name="Riley R."/>
            <person name="Salamov A.A."/>
            <person name="Brown D.W."/>
            <person name="Nagy L.G."/>
            <person name="Floudas D."/>
            <person name="Held B.W."/>
            <person name="Levasseur A."/>
            <person name="Lombard V."/>
            <person name="Morin E."/>
            <person name="Otillar R."/>
            <person name="Lindquist E.A."/>
            <person name="Sun H."/>
            <person name="LaButti K.M."/>
            <person name="Schmutz J."/>
            <person name="Jabbour D."/>
            <person name="Luo H."/>
            <person name="Baker S.E."/>
            <person name="Pisabarro A.G."/>
            <person name="Walton J.D."/>
            <person name="Blanchette R.A."/>
            <person name="Henrissat B."/>
            <person name="Martin F."/>
            <person name="Cullen D."/>
            <person name="Hibbett D.S."/>
            <person name="Grigoriev I.V."/>
        </authorList>
    </citation>
    <scope>NUCLEOTIDE SEQUENCE [LARGE SCALE GENOMIC DNA]</scope>
    <source>
        <strain evidence="3">PC15</strain>
    </source>
</reference>
<dbReference type="OrthoDB" id="2575061at2759"/>
<feature type="region of interest" description="Disordered" evidence="1">
    <location>
        <begin position="394"/>
        <end position="459"/>
    </location>
</feature>
<organism evidence="2 3">
    <name type="scientific">Pleurotus ostreatus (strain PC15)</name>
    <name type="common">Oyster mushroom</name>
    <dbReference type="NCBI Taxonomy" id="1137138"/>
    <lineage>
        <taxon>Eukaryota</taxon>
        <taxon>Fungi</taxon>
        <taxon>Dikarya</taxon>
        <taxon>Basidiomycota</taxon>
        <taxon>Agaricomycotina</taxon>
        <taxon>Agaricomycetes</taxon>
        <taxon>Agaricomycetidae</taxon>
        <taxon>Agaricales</taxon>
        <taxon>Pleurotineae</taxon>
        <taxon>Pleurotaceae</taxon>
        <taxon>Pleurotus</taxon>
    </lineage>
</organism>
<evidence type="ECO:0000256" key="1">
    <source>
        <dbReference type="SAM" id="MobiDB-lite"/>
    </source>
</evidence>
<gene>
    <name evidence="2" type="ORF">PLEOSDRAFT_1098438</name>
</gene>
<dbReference type="InParanoid" id="A0A067NFL3"/>
<protein>
    <submittedName>
        <fullName evidence="2">Uncharacterized protein</fullName>
    </submittedName>
</protein>
<dbReference type="VEuPathDB" id="FungiDB:PLEOSDRAFT_1098438"/>
<name>A0A067NFL3_PLEO1</name>
<evidence type="ECO:0000313" key="3">
    <source>
        <dbReference type="Proteomes" id="UP000027073"/>
    </source>
</evidence>
<proteinExistence type="predicted"/>
<accession>A0A067NFL3</accession>